<keyword evidence="4 10" id="KW-0677">Repeat</keyword>
<keyword evidence="6 10" id="KW-0249">Electron transport</keyword>
<comment type="function">
    <text evidence="10">Part of a membrane-bound complex that couples electron transfer with translocation of ions across the membrane.</text>
</comment>
<dbReference type="SUPFAM" id="SSF54862">
    <property type="entry name" value="4Fe-4S ferredoxins"/>
    <property type="match status" value="1"/>
</dbReference>
<keyword evidence="2 10" id="KW-0004">4Fe-4S</keyword>
<evidence type="ECO:0000256" key="1">
    <source>
        <dbReference type="ARBA" id="ARBA00022448"/>
    </source>
</evidence>
<dbReference type="Pfam" id="PF12837">
    <property type="entry name" value="Fer4_6"/>
    <property type="match status" value="1"/>
</dbReference>
<feature type="binding site" evidence="10">
    <location>
        <position position="177"/>
    </location>
    <ligand>
        <name>[4Fe-4S] cluster</name>
        <dbReference type="ChEBI" id="CHEBI:49883"/>
        <label>3</label>
    </ligand>
</feature>
<feature type="domain" description="4Fe-4S ferredoxin-type" evidence="12">
    <location>
        <begin position="238"/>
        <end position="267"/>
    </location>
</feature>
<protein>
    <recommendedName>
        <fullName evidence="10">Ion-translocating oxidoreductase complex subunit B</fullName>
        <ecNumber evidence="10">7.-.-.-</ecNumber>
    </recommendedName>
    <alternativeName>
        <fullName evidence="10">Rnf electron transport complex subunit B</fullName>
    </alternativeName>
</protein>
<evidence type="ECO:0000259" key="13">
    <source>
        <dbReference type="PROSITE" id="PS51656"/>
    </source>
</evidence>
<dbReference type="HAMAP" id="MF_00463">
    <property type="entry name" value="RsxB_RnfB"/>
    <property type="match status" value="1"/>
</dbReference>
<keyword evidence="9 10" id="KW-0472">Membrane</keyword>
<dbReference type="EMBL" id="JACHFR010000003">
    <property type="protein sequence ID" value="MBB5219495.1"/>
    <property type="molecule type" value="Genomic_DNA"/>
</dbReference>
<evidence type="ECO:0000256" key="7">
    <source>
        <dbReference type="ARBA" id="ARBA00023004"/>
    </source>
</evidence>
<feature type="binding site" evidence="10">
    <location>
        <position position="137"/>
    </location>
    <ligand>
        <name>[4Fe-4S] cluster</name>
        <dbReference type="ChEBI" id="CHEBI:49883"/>
        <label>2</label>
    </ligand>
</feature>
<dbReference type="GO" id="GO:0046872">
    <property type="term" value="F:metal ion binding"/>
    <property type="evidence" value="ECO:0007669"/>
    <property type="project" value="UniProtKB-KW"/>
</dbReference>
<keyword evidence="1 10" id="KW-0813">Transport</keyword>
<dbReference type="EC" id="7.-.-.-" evidence="10"/>
<evidence type="ECO:0000256" key="5">
    <source>
        <dbReference type="ARBA" id="ARBA00022967"/>
    </source>
</evidence>
<feature type="binding site" evidence="10">
    <location>
        <position position="171"/>
    </location>
    <ligand>
        <name>[4Fe-4S] cluster</name>
        <dbReference type="ChEBI" id="CHEBI:49883"/>
        <label>3</label>
    </ligand>
</feature>
<comment type="cofactor">
    <cofactor evidence="10">
        <name>[4Fe-4S] cluster</name>
        <dbReference type="ChEBI" id="CHEBI:49883"/>
    </cofactor>
    <text evidence="10">Binds 3 [4Fe-4S] clusters.</text>
</comment>
<feature type="binding site" evidence="10">
    <location>
        <position position="147"/>
    </location>
    <ligand>
        <name>[4Fe-4S] cluster</name>
        <dbReference type="ChEBI" id="CHEBI:49883"/>
        <label>2</label>
    </ligand>
</feature>
<keyword evidence="7 10" id="KW-0408">Iron</keyword>
<evidence type="ECO:0000256" key="8">
    <source>
        <dbReference type="ARBA" id="ARBA00023014"/>
    </source>
</evidence>
<feature type="domain" description="4Fe-4S" evidence="13">
    <location>
        <begin position="32"/>
        <end position="91"/>
    </location>
</feature>
<dbReference type="InterPro" id="IPR007202">
    <property type="entry name" value="4Fe-4S_dom"/>
</dbReference>
<keyword evidence="10" id="KW-1003">Cell membrane</keyword>
<feature type="binding site" evidence="10">
    <location>
        <position position="151"/>
    </location>
    <ligand>
        <name>[4Fe-4S] cluster</name>
        <dbReference type="ChEBI" id="CHEBI:49883"/>
        <label>3</label>
    </ligand>
</feature>
<comment type="subunit">
    <text evidence="10">The complex is composed of six subunits: RnfA, RnfB, RnfC, RnfD, RnfE and RnfG.</text>
</comment>
<dbReference type="GO" id="GO:0051539">
    <property type="term" value="F:4 iron, 4 sulfur cluster binding"/>
    <property type="evidence" value="ECO:0007669"/>
    <property type="project" value="UniProtKB-UniRule"/>
</dbReference>
<comment type="caution">
    <text evidence="14">The sequence shown here is derived from an EMBL/GenBank/DDBJ whole genome shotgun (WGS) entry which is preliminary data.</text>
</comment>
<dbReference type="GO" id="GO:0022900">
    <property type="term" value="P:electron transport chain"/>
    <property type="evidence" value="ECO:0007669"/>
    <property type="project" value="UniProtKB-UniRule"/>
</dbReference>
<dbReference type="PANTHER" id="PTHR43560">
    <property type="entry name" value="ION-TRANSLOCATING OXIDOREDUCTASE COMPLEX SUBUNIT B"/>
    <property type="match status" value="1"/>
</dbReference>
<evidence type="ECO:0000256" key="4">
    <source>
        <dbReference type="ARBA" id="ARBA00022737"/>
    </source>
</evidence>
<dbReference type="PANTHER" id="PTHR43560:SF1">
    <property type="entry name" value="ION-TRANSLOCATING OXIDOREDUCTASE COMPLEX SUBUNIT B"/>
    <property type="match status" value="1"/>
</dbReference>
<evidence type="ECO:0000259" key="12">
    <source>
        <dbReference type="PROSITE" id="PS51379"/>
    </source>
</evidence>
<dbReference type="InterPro" id="IPR010207">
    <property type="entry name" value="Elect_transpt_cplx_RnfB/RsxB"/>
</dbReference>
<dbReference type="InterPro" id="IPR050395">
    <property type="entry name" value="4Fe4S_Ferredoxin_RnfB"/>
</dbReference>
<evidence type="ECO:0000256" key="11">
    <source>
        <dbReference type="SAM" id="Phobius"/>
    </source>
</evidence>
<gene>
    <name evidence="10" type="primary">rnfB</name>
    <name evidence="14" type="ORF">HNP77_001877</name>
</gene>
<evidence type="ECO:0000256" key="2">
    <source>
        <dbReference type="ARBA" id="ARBA00022485"/>
    </source>
</evidence>
<keyword evidence="5 10" id="KW-1278">Translocase</keyword>
<dbReference type="InterPro" id="IPR017896">
    <property type="entry name" value="4Fe4S_Fe-S-bd"/>
</dbReference>
<comment type="caution">
    <text evidence="10">Lacks conserved residue(s) required for the propagation of feature annotation.</text>
</comment>
<evidence type="ECO:0000313" key="15">
    <source>
        <dbReference type="Proteomes" id="UP000578697"/>
    </source>
</evidence>
<dbReference type="InterPro" id="IPR017900">
    <property type="entry name" value="4Fe4S_Fe_S_CS"/>
</dbReference>
<dbReference type="AlphaFoldDB" id="A0A840SFI4"/>
<keyword evidence="8 10" id="KW-0411">Iron-sulfur</keyword>
<accession>A0A840SFI4</accession>
<evidence type="ECO:0000256" key="3">
    <source>
        <dbReference type="ARBA" id="ARBA00022723"/>
    </source>
</evidence>
<keyword evidence="11" id="KW-0812">Transmembrane</keyword>
<reference evidence="14 15" key="1">
    <citation type="submission" date="2020-08" db="EMBL/GenBank/DDBJ databases">
        <title>Genomic Encyclopedia of Type Strains, Phase IV (KMG-IV): sequencing the most valuable type-strain genomes for metagenomic binning, comparative biology and taxonomic classification.</title>
        <authorList>
            <person name="Goeker M."/>
        </authorList>
    </citation>
    <scope>NUCLEOTIDE SEQUENCE [LARGE SCALE GENOMIC DNA]</scope>
    <source>
        <strain evidence="14 15">DSM 103679</strain>
    </source>
</reference>
<dbReference type="GO" id="GO:0009055">
    <property type="term" value="F:electron transfer activity"/>
    <property type="evidence" value="ECO:0007669"/>
    <property type="project" value="InterPro"/>
</dbReference>
<keyword evidence="11" id="KW-1133">Transmembrane helix</keyword>
<evidence type="ECO:0000256" key="9">
    <source>
        <dbReference type="ARBA" id="ARBA00023136"/>
    </source>
</evidence>
<dbReference type="PROSITE" id="PS51656">
    <property type="entry name" value="4FE4S"/>
    <property type="match status" value="1"/>
</dbReference>
<organism evidence="14 15">
    <name type="scientific">Treponema rectale</name>
    <dbReference type="NCBI Taxonomy" id="744512"/>
    <lineage>
        <taxon>Bacteria</taxon>
        <taxon>Pseudomonadati</taxon>
        <taxon>Spirochaetota</taxon>
        <taxon>Spirochaetia</taxon>
        <taxon>Spirochaetales</taxon>
        <taxon>Treponemataceae</taxon>
        <taxon>Treponema</taxon>
    </lineage>
</organism>
<dbReference type="Gene3D" id="1.10.15.40">
    <property type="entry name" value="Electron transport complex subunit B, putative Fe-S cluster"/>
    <property type="match status" value="1"/>
</dbReference>
<feature type="domain" description="4Fe-4S ferredoxin-type" evidence="12">
    <location>
        <begin position="208"/>
        <end position="237"/>
    </location>
</feature>
<feature type="region of interest" description="Hydrophobic" evidence="10">
    <location>
        <begin position="1"/>
        <end position="26"/>
    </location>
</feature>
<feature type="binding site" evidence="10">
    <location>
        <position position="57"/>
    </location>
    <ligand>
        <name>[4Fe-4S] cluster</name>
        <dbReference type="ChEBI" id="CHEBI:49883"/>
        <label>1</label>
    </ligand>
</feature>
<dbReference type="Pfam" id="PF04060">
    <property type="entry name" value="FeS"/>
    <property type="match status" value="1"/>
</dbReference>
<dbReference type="PROSITE" id="PS51379">
    <property type="entry name" value="4FE4S_FER_2"/>
    <property type="match status" value="4"/>
</dbReference>
<sequence>MNTIIYTILVALFIGFILGMLLGLFKKIFAVKVDPKIEEIRAQLSGGNCGGCGYAGCDAFAAAVAKGEAPVTGCVAGGAACAAALSKIMGVEGGSLNPKVAFLACHGTKECALDKCIYEGVQTCKAAELSAHGTKKCAFGCIGLGDCVEACQFGALSMGPEGLPVVDRSKCTGCGKCVKTCPKHLFILMNADTKGSIAMCSCKSDNKPQIRKDCTSGCFKCGMCARKCPEQCIDLSSGIPAVDYAKCTSCGECIKACPDKVLHLFQEL</sequence>
<feature type="binding site" evidence="10">
    <location>
        <position position="141"/>
    </location>
    <ligand>
        <name>[4Fe-4S] cluster</name>
        <dbReference type="ChEBI" id="CHEBI:49883"/>
        <label>2</label>
    </ligand>
</feature>
<dbReference type="Proteomes" id="UP000578697">
    <property type="component" value="Unassembled WGS sequence"/>
</dbReference>
<comment type="similarity">
    <text evidence="10">Belongs to the 4Fe4S bacterial-type ferredoxin family. RnfB subfamily.</text>
</comment>
<feature type="binding site" evidence="10">
    <location>
        <position position="74"/>
    </location>
    <ligand>
        <name>[4Fe-4S] cluster</name>
        <dbReference type="ChEBI" id="CHEBI:49883"/>
        <label>1</label>
    </ligand>
</feature>
<feature type="transmembrane region" description="Helical" evidence="11">
    <location>
        <begin position="6"/>
        <end position="25"/>
    </location>
</feature>
<evidence type="ECO:0000313" key="14">
    <source>
        <dbReference type="EMBL" id="MBB5219495.1"/>
    </source>
</evidence>
<dbReference type="RefSeq" id="WP_184652924.1">
    <property type="nucleotide sequence ID" value="NZ_JACHFR010000003.1"/>
</dbReference>
<dbReference type="PROSITE" id="PS00198">
    <property type="entry name" value="4FE4S_FER_1"/>
    <property type="match status" value="2"/>
</dbReference>
<dbReference type="Pfam" id="PF12838">
    <property type="entry name" value="Fer4_7"/>
    <property type="match status" value="1"/>
</dbReference>
<evidence type="ECO:0000256" key="10">
    <source>
        <dbReference type="HAMAP-Rule" id="MF_00463"/>
    </source>
</evidence>
<keyword evidence="3 10" id="KW-0479">Metal-binding</keyword>
<evidence type="ECO:0000256" key="6">
    <source>
        <dbReference type="ARBA" id="ARBA00022982"/>
    </source>
</evidence>
<dbReference type="CDD" id="cd10549">
    <property type="entry name" value="MtMvhB_like"/>
    <property type="match status" value="1"/>
</dbReference>
<feature type="binding site" evidence="10">
    <location>
        <position position="181"/>
    </location>
    <ligand>
        <name>[4Fe-4S] cluster</name>
        <dbReference type="ChEBI" id="CHEBI:49883"/>
        <label>2</label>
    </ligand>
</feature>
<name>A0A840SFI4_9SPIR</name>
<feature type="binding site" evidence="10">
    <location>
        <position position="174"/>
    </location>
    <ligand>
        <name>[4Fe-4S] cluster</name>
        <dbReference type="ChEBI" id="CHEBI:49883"/>
        <label>3</label>
    </ligand>
</feature>
<dbReference type="Gene3D" id="3.30.70.20">
    <property type="match status" value="2"/>
</dbReference>
<feature type="binding site" evidence="10">
    <location>
        <position position="49"/>
    </location>
    <ligand>
        <name>[4Fe-4S] cluster</name>
        <dbReference type="ChEBI" id="CHEBI:49883"/>
        <label>1</label>
    </ligand>
</feature>
<feature type="domain" description="4Fe-4S ferredoxin-type" evidence="12">
    <location>
        <begin position="162"/>
        <end position="191"/>
    </location>
</feature>
<comment type="subcellular location">
    <subcellularLocation>
        <location evidence="10">Cell membrane</location>
    </subcellularLocation>
</comment>
<dbReference type="GO" id="GO:0005886">
    <property type="term" value="C:plasma membrane"/>
    <property type="evidence" value="ECO:0007669"/>
    <property type="project" value="UniProtKB-SubCell"/>
</dbReference>
<keyword evidence="15" id="KW-1185">Reference proteome</keyword>
<feature type="domain" description="4Fe-4S ferredoxin-type" evidence="12">
    <location>
        <begin position="141"/>
        <end position="161"/>
    </location>
</feature>
<feature type="binding site" evidence="10">
    <location>
        <position position="52"/>
    </location>
    <ligand>
        <name>[4Fe-4S] cluster</name>
        <dbReference type="ChEBI" id="CHEBI:49883"/>
        <label>1</label>
    </ligand>
</feature>
<proteinExistence type="inferred from homology"/>